<evidence type="ECO:0000259" key="1">
    <source>
        <dbReference type="Pfam" id="PF00724"/>
    </source>
</evidence>
<dbReference type="InterPro" id="IPR001155">
    <property type="entry name" value="OxRdtase_FMN_N"/>
</dbReference>
<dbReference type="AlphaFoldDB" id="A0A317E2Q3"/>
<dbReference type="RefSeq" id="WP_109906504.1">
    <property type="nucleotide sequence ID" value="NZ_QGLE01000007.1"/>
</dbReference>
<keyword evidence="3" id="KW-1185">Reference proteome</keyword>
<dbReference type="PANTHER" id="PTHR22893:SF55">
    <property type="entry name" value="OXIDOREDUCTASE-RELATED"/>
    <property type="match status" value="1"/>
</dbReference>
<name>A0A317E2Q3_9PROT</name>
<dbReference type="InterPro" id="IPR013785">
    <property type="entry name" value="Aldolase_TIM"/>
</dbReference>
<dbReference type="Gene3D" id="3.20.20.70">
    <property type="entry name" value="Aldolase class I"/>
    <property type="match status" value="1"/>
</dbReference>
<dbReference type="Proteomes" id="UP000245461">
    <property type="component" value="Unassembled WGS sequence"/>
</dbReference>
<accession>A0A317E2Q3</accession>
<feature type="domain" description="NADH:flavin oxidoreductase/NADH oxidase N-terminal" evidence="1">
    <location>
        <begin position="8"/>
        <end position="352"/>
    </location>
</feature>
<dbReference type="InterPro" id="IPR045247">
    <property type="entry name" value="Oye-like"/>
</dbReference>
<protein>
    <submittedName>
        <fullName evidence="2">12-oxophytodienoate reductase</fullName>
    </submittedName>
</protein>
<dbReference type="Pfam" id="PF00724">
    <property type="entry name" value="Oxidored_FMN"/>
    <property type="match status" value="1"/>
</dbReference>
<organism evidence="2 3">
    <name type="scientific">Zavarzinia aquatilis</name>
    <dbReference type="NCBI Taxonomy" id="2211142"/>
    <lineage>
        <taxon>Bacteria</taxon>
        <taxon>Pseudomonadati</taxon>
        <taxon>Pseudomonadota</taxon>
        <taxon>Alphaproteobacteria</taxon>
        <taxon>Rhodospirillales</taxon>
        <taxon>Zavarziniaceae</taxon>
        <taxon>Zavarzinia</taxon>
    </lineage>
</organism>
<dbReference type="GO" id="GO:0005829">
    <property type="term" value="C:cytosol"/>
    <property type="evidence" value="ECO:0007669"/>
    <property type="project" value="TreeGrafter"/>
</dbReference>
<evidence type="ECO:0000313" key="2">
    <source>
        <dbReference type="EMBL" id="PWR21368.1"/>
    </source>
</evidence>
<dbReference type="EMBL" id="QGLE01000007">
    <property type="protein sequence ID" value="PWR21368.1"/>
    <property type="molecule type" value="Genomic_DNA"/>
</dbReference>
<evidence type="ECO:0000313" key="3">
    <source>
        <dbReference type="Proteomes" id="UP000245461"/>
    </source>
</evidence>
<comment type="caution">
    <text evidence="2">The sequence shown here is derived from an EMBL/GenBank/DDBJ whole genome shotgun (WGS) entry which is preliminary data.</text>
</comment>
<dbReference type="SUPFAM" id="SSF51395">
    <property type="entry name" value="FMN-linked oxidoreductases"/>
    <property type="match status" value="1"/>
</dbReference>
<dbReference type="GO" id="GO:0010181">
    <property type="term" value="F:FMN binding"/>
    <property type="evidence" value="ECO:0007669"/>
    <property type="project" value="InterPro"/>
</dbReference>
<dbReference type="OrthoDB" id="9804454at2"/>
<proteinExistence type="predicted"/>
<reference evidence="2 3" key="1">
    <citation type="submission" date="2018-05" db="EMBL/GenBank/DDBJ databases">
        <title>Zavarzinia sp. HR-AS.</title>
        <authorList>
            <person name="Lee Y."/>
            <person name="Jeon C.O."/>
        </authorList>
    </citation>
    <scope>NUCLEOTIDE SEQUENCE [LARGE SCALE GENOMIC DNA]</scope>
    <source>
        <strain evidence="2 3">HR-AS</strain>
    </source>
</reference>
<dbReference type="CDD" id="cd04747">
    <property type="entry name" value="OYE_like_5_FMN"/>
    <property type="match status" value="1"/>
</dbReference>
<gene>
    <name evidence="2" type="ORF">DKG74_13090</name>
</gene>
<dbReference type="FunFam" id="3.20.20.70:FF:000262">
    <property type="entry name" value="NADH:flavin oxidoreductase"/>
    <property type="match status" value="1"/>
</dbReference>
<dbReference type="PANTHER" id="PTHR22893">
    <property type="entry name" value="NADH OXIDOREDUCTASE-RELATED"/>
    <property type="match status" value="1"/>
</dbReference>
<dbReference type="GO" id="GO:0016491">
    <property type="term" value="F:oxidoreductase activity"/>
    <property type="evidence" value="ECO:0007669"/>
    <property type="project" value="InterPro"/>
</dbReference>
<sequence>MTDKNSVLFRPFDVKTLHMKNRIVMAPMTRDFSPKGVPGANVVEYYRKRAAGGVGLIVTEGTTIDHPAASGSDNYPRFHGDALDGWAKVVEAVHAEGGLIAPQLWHLGMMRNPKQVFNPDVPSVGPSGLKVPGKRSGHTLTDSEIGDIIAAFAKGAADAKRLGFDAAEFHGAHGYLIDQFFWDGTNERTDKWGGDLVARGRFGVEIVKAARAAVGPDFPLIIRLSQWKQQDFTKRLANSPAEWEAFVLPFVDAGIDIFHCSTRRFWEPEFEGSDLNLAGWTKKVTGKPTITVGSVSLGGSDDFIAAFAGQGAEIAAIDSLVERMERGEFDLVAIGRALLANPDWSNVVKNGRFADLKAYSKDVLVELV</sequence>